<accession>A0A6C0J8I8</accession>
<dbReference type="EMBL" id="MN740329">
    <property type="protein sequence ID" value="QHU00817.1"/>
    <property type="molecule type" value="Genomic_DNA"/>
</dbReference>
<evidence type="ECO:0000313" key="1">
    <source>
        <dbReference type="EMBL" id="QHU00817.1"/>
    </source>
</evidence>
<dbReference type="AlphaFoldDB" id="A0A6C0J8I8"/>
<proteinExistence type="predicted"/>
<protein>
    <submittedName>
        <fullName evidence="1">Uncharacterized protein</fullName>
    </submittedName>
</protein>
<name>A0A6C0J8I8_9ZZZZ</name>
<reference evidence="1" key="1">
    <citation type="journal article" date="2020" name="Nature">
        <title>Giant virus diversity and host interactions through global metagenomics.</title>
        <authorList>
            <person name="Schulz F."/>
            <person name="Roux S."/>
            <person name="Paez-Espino D."/>
            <person name="Jungbluth S."/>
            <person name="Walsh D.A."/>
            <person name="Denef V.J."/>
            <person name="McMahon K.D."/>
            <person name="Konstantinidis K.T."/>
            <person name="Eloe-Fadrosh E.A."/>
            <person name="Kyrpides N.C."/>
            <person name="Woyke T."/>
        </authorList>
    </citation>
    <scope>NUCLEOTIDE SEQUENCE</scope>
    <source>
        <strain evidence="1">GVMAG-M-3300025860-20</strain>
    </source>
</reference>
<organism evidence="1">
    <name type="scientific">viral metagenome</name>
    <dbReference type="NCBI Taxonomy" id="1070528"/>
    <lineage>
        <taxon>unclassified sequences</taxon>
        <taxon>metagenomes</taxon>
        <taxon>organismal metagenomes</taxon>
    </lineage>
</organism>
<sequence length="193" mass="22936">MCWDYTILDKDWVQSQNFKFDHFASYRKPYDKLVQDAIDPKYIIPYYIDNLGGDATLYNELIIDVDFLKLLTSYMRLKSLEEKLVLVLNTLRTKFNKEFYDEGCILTILSTTVSRLNIMMLYKIHDINLDIYEWMPLCNFIHTLETLEHKMPYICSISSKSLTKHLDRWTNFIKEINMINSAAAPNRIGYKNM</sequence>